<feature type="compositionally biased region" description="Basic and acidic residues" evidence="1">
    <location>
        <begin position="152"/>
        <end position="174"/>
    </location>
</feature>
<organism evidence="2 3">
    <name type="scientific">Ascodesmis nigricans</name>
    <dbReference type="NCBI Taxonomy" id="341454"/>
    <lineage>
        <taxon>Eukaryota</taxon>
        <taxon>Fungi</taxon>
        <taxon>Dikarya</taxon>
        <taxon>Ascomycota</taxon>
        <taxon>Pezizomycotina</taxon>
        <taxon>Pezizomycetes</taxon>
        <taxon>Pezizales</taxon>
        <taxon>Ascodesmidaceae</taxon>
        <taxon>Ascodesmis</taxon>
    </lineage>
</organism>
<feature type="compositionally biased region" description="Basic and acidic residues" evidence="1">
    <location>
        <begin position="226"/>
        <end position="238"/>
    </location>
</feature>
<dbReference type="EMBL" id="ML220165">
    <property type="protein sequence ID" value="TGZ76831.1"/>
    <property type="molecule type" value="Genomic_DNA"/>
</dbReference>
<feature type="compositionally biased region" description="Basic residues" evidence="1">
    <location>
        <begin position="108"/>
        <end position="118"/>
    </location>
</feature>
<evidence type="ECO:0000256" key="1">
    <source>
        <dbReference type="SAM" id="MobiDB-lite"/>
    </source>
</evidence>
<feature type="region of interest" description="Disordered" evidence="1">
    <location>
        <begin position="14"/>
        <end position="192"/>
    </location>
</feature>
<feature type="compositionally biased region" description="Pro residues" evidence="1">
    <location>
        <begin position="45"/>
        <end position="60"/>
    </location>
</feature>
<feature type="compositionally biased region" description="Low complexity" evidence="1">
    <location>
        <begin position="239"/>
        <end position="249"/>
    </location>
</feature>
<evidence type="ECO:0000313" key="2">
    <source>
        <dbReference type="EMBL" id="TGZ76831.1"/>
    </source>
</evidence>
<feature type="compositionally biased region" description="Basic residues" evidence="1">
    <location>
        <begin position="141"/>
        <end position="151"/>
    </location>
</feature>
<dbReference type="AlphaFoldDB" id="A0A4S2MIR4"/>
<accession>A0A4S2MIR4</accession>
<name>A0A4S2MIR4_9PEZI</name>
<evidence type="ECO:0000313" key="3">
    <source>
        <dbReference type="Proteomes" id="UP000298138"/>
    </source>
</evidence>
<feature type="compositionally biased region" description="Basic residues" evidence="1">
    <location>
        <begin position="61"/>
        <end position="81"/>
    </location>
</feature>
<sequence length="306" mass="34878">MAFMAPPTRLPVLNLNLTETPEARPSVRVTTKSSVHNHHPQPTTTTPPHPEPLTNPPIPMPHHHTPRTRSPSRSRRRHRSPTRASRASSNDSTVCIVSSQIRRTSPSRNHRDRHHKRRDASSQDHRQHGTTHHHDDDGHERRPRRRRRRDQHSRGHERSSELDSHRTEREEHYERRQRRKKAHGGHPRTIHALEGENVVIDCGRDRWILTPTPTLAQRAKPSPRVAVEREGESRRDGQDVGPVSDPSVGVGANLLKKRCKGENGGATDIGWENLADSDYEFVAPRGTTVVAMIQQQTITWFQVIGS</sequence>
<feature type="compositionally biased region" description="Basic and acidic residues" evidence="1">
    <location>
        <begin position="119"/>
        <end position="140"/>
    </location>
</feature>
<keyword evidence="3" id="KW-1185">Reference proteome</keyword>
<proteinExistence type="predicted"/>
<feature type="compositionally biased region" description="Polar residues" evidence="1">
    <location>
        <begin position="90"/>
        <end position="107"/>
    </location>
</feature>
<feature type="region of interest" description="Disordered" evidence="1">
    <location>
        <begin position="216"/>
        <end position="249"/>
    </location>
</feature>
<protein>
    <submittedName>
        <fullName evidence="2">Uncharacterized protein</fullName>
    </submittedName>
</protein>
<reference evidence="2 3" key="1">
    <citation type="submission" date="2019-04" db="EMBL/GenBank/DDBJ databases">
        <title>Comparative genomics and transcriptomics to analyze fruiting body development in filamentous ascomycetes.</title>
        <authorList>
            <consortium name="DOE Joint Genome Institute"/>
            <person name="Lutkenhaus R."/>
            <person name="Traeger S."/>
            <person name="Breuer J."/>
            <person name="Kuo A."/>
            <person name="Lipzen A."/>
            <person name="Pangilinan J."/>
            <person name="Dilworth D."/>
            <person name="Sandor L."/>
            <person name="Poggeler S."/>
            <person name="Barry K."/>
            <person name="Grigoriev I.V."/>
            <person name="Nowrousian M."/>
        </authorList>
    </citation>
    <scope>NUCLEOTIDE SEQUENCE [LARGE SCALE GENOMIC DNA]</scope>
    <source>
        <strain evidence="2 3">CBS 389.68</strain>
    </source>
</reference>
<dbReference type="Proteomes" id="UP000298138">
    <property type="component" value="Unassembled WGS sequence"/>
</dbReference>
<feature type="compositionally biased region" description="Basic residues" evidence="1">
    <location>
        <begin position="175"/>
        <end position="189"/>
    </location>
</feature>
<gene>
    <name evidence="2" type="ORF">EX30DRAFT_389121</name>
</gene>
<dbReference type="InParanoid" id="A0A4S2MIR4"/>